<comment type="subcellular location">
    <subcellularLocation>
        <location evidence="2">Secreted</location>
    </subcellularLocation>
</comment>
<keyword evidence="8" id="KW-1133">Transmembrane helix</keyword>
<evidence type="ECO:0000256" key="3">
    <source>
        <dbReference type="ARBA" id="ARBA00005641"/>
    </source>
</evidence>
<keyword evidence="7" id="KW-0326">Glycosidase</keyword>
<dbReference type="SUPFAM" id="SSF51445">
    <property type="entry name" value="(Trans)glycosidases"/>
    <property type="match status" value="1"/>
</dbReference>
<comment type="catalytic activity">
    <reaction evidence="1">
        <text>Random hydrolysis of (1-&gt;4)-beta-D-mannosidic linkages in mannans, galactomannans and glucomannans.</text>
        <dbReference type="EC" id="3.2.1.78"/>
    </reaction>
</comment>
<name>A0A2P2IX02_RHIMU</name>
<evidence type="ECO:0000259" key="9">
    <source>
        <dbReference type="Pfam" id="PF26410"/>
    </source>
</evidence>
<keyword evidence="5" id="KW-0964">Secreted</keyword>
<protein>
    <recommendedName>
        <fullName evidence="4">mannan endo-1,4-beta-mannosidase</fullName>
        <ecNumber evidence="4">3.2.1.78</ecNumber>
    </recommendedName>
</protein>
<evidence type="ECO:0000256" key="4">
    <source>
        <dbReference type="ARBA" id="ARBA00012706"/>
    </source>
</evidence>
<dbReference type="EMBL" id="GGEC01005272">
    <property type="protein sequence ID" value="MBW85755.1"/>
    <property type="molecule type" value="Transcribed_RNA"/>
</dbReference>
<dbReference type="Gene3D" id="3.20.20.80">
    <property type="entry name" value="Glycosidases"/>
    <property type="match status" value="1"/>
</dbReference>
<keyword evidence="6" id="KW-0378">Hydrolase</keyword>
<evidence type="ECO:0000256" key="1">
    <source>
        <dbReference type="ARBA" id="ARBA00001678"/>
    </source>
</evidence>
<feature type="domain" description="Glycoside hydrolase family 5" evidence="9">
    <location>
        <begin position="40"/>
        <end position="376"/>
    </location>
</feature>
<dbReference type="GO" id="GO:0000272">
    <property type="term" value="P:polysaccharide catabolic process"/>
    <property type="evidence" value="ECO:0007669"/>
    <property type="project" value="InterPro"/>
</dbReference>
<dbReference type="InterPro" id="IPR045053">
    <property type="entry name" value="MAN-like"/>
</dbReference>
<accession>A0A2P2IX02</accession>
<evidence type="ECO:0000256" key="8">
    <source>
        <dbReference type="SAM" id="Phobius"/>
    </source>
</evidence>
<dbReference type="InterPro" id="IPR017853">
    <property type="entry name" value="GH"/>
</dbReference>
<dbReference type="Pfam" id="PF26410">
    <property type="entry name" value="GH5_mannosidase"/>
    <property type="match status" value="1"/>
</dbReference>
<keyword evidence="8" id="KW-0472">Membrane</keyword>
<evidence type="ECO:0000256" key="6">
    <source>
        <dbReference type="ARBA" id="ARBA00022801"/>
    </source>
</evidence>
<dbReference type="GO" id="GO:0005576">
    <property type="term" value="C:extracellular region"/>
    <property type="evidence" value="ECO:0007669"/>
    <property type="project" value="UniProtKB-SubCell"/>
</dbReference>
<dbReference type="PANTHER" id="PTHR31451:SF45">
    <property type="entry name" value="MANNAN ENDO-1,4-BETA-MANNOSIDASE 2"/>
    <property type="match status" value="1"/>
</dbReference>
<proteinExistence type="inferred from homology"/>
<sequence length="431" mass="49807">MVAGNGLWYTVLGFASCVAFIYMSYTDLSFTYDQEPEFGFVKRNGTQFMVNGRAFYINGWNSFWLMDYAAEGDRKPKVREMLQVGAKMGLTVCRTWAFNDGGYNALQVSPGHFDERVFRALDYVVAEARQHGIRLLLSLVNNLLAYGGKTQYVKWAWEEGIGLSSLNDSFFFDPSIKRYFKNYLKTLLMRRNTITGIEYRNDPNIFAWELINEPRCMSDPLGDTLHDWIEEMSAFVKSIDKNHLLTVGLEGFYGPKNPKHLTLNPEVWASTLGSDFVHNSKVSDIDFASVHIYPDHWIHDKEFEEKLTFISKWMLSHIEDGHYELNKPVFFTEYGLSNLNKDFQPTQRDRFYKTVLDIINKSAKRNQSGAGALIWQLFVEGMEESNDDFGIVPWERPSIYKLLTKQSCRLARLGGFIQENRNLKELCLDGQ</sequence>
<dbReference type="AlphaFoldDB" id="A0A2P2IX02"/>
<dbReference type="GO" id="GO:0016985">
    <property type="term" value="F:mannan endo-1,4-beta-mannosidase activity"/>
    <property type="evidence" value="ECO:0007669"/>
    <property type="project" value="UniProtKB-EC"/>
</dbReference>
<dbReference type="InterPro" id="IPR001547">
    <property type="entry name" value="Glyco_hydro_5"/>
</dbReference>
<feature type="transmembrane region" description="Helical" evidence="8">
    <location>
        <begin position="6"/>
        <end position="25"/>
    </location>
</feature>
<dbReference type="FunFam" id="3.20.20.80:FF:000012">
    <property type="entry name" value="Mannan endo-1,4-beta-mannosidase 6"/>
    <property type="match status" value="1"/>
</dbReference>
<keyword evidence="8" id="KW-0812">Transmembrane</keyword>
<evidence type="ECO:0000256" key="7">
    <source>
        <dbReference type="ARBA" id="ARBA00023295"/>
    </source>
</evidence>
<reference evidence="10" key="1">
    <citation type="submission" date="2018-02" db="EMBL/GenBank/DDBJ databases">
        <title>Rhizophora mucronata_Transcriptome.</title>
        <authorList>
            <person name="Meera S.P."/>
            <person name="Sreeshan A."/>
            <person name="Augustine A."/>
        </authorList>
    </citation>
    <scope>NUCLEOTIDE SEQUENCE</scope>
    <source>
        <tissue evidence="10">Leaf</tissue>
    </source>
</reference>
<evidence type="ECO:0000256" key="2">
    <source>
        <dbReference type="ARBA" id="ARBA00004613"/>
    </source>
</evidence>
<dbReference type="EC" id="3.2.1.78" evidence="4"/>
<evidence type="ECO:0000313" key="10">
    <source>
        <dbReference type="EMBL" id="MBW85755.1"/>
    </source>
</evidence>
<dbReference type="PANTHER" id="PTHR31451">
    <property type="match status" value="1"/>
</dbReference>
<evidence type="ECO:0000256" key="5">
    <source>
        <dbReference type="ARBA" id="ARBA00022525"/>
    </source>
</evidence>
<organism evidence="10">
    <name type="scientific">Rhizophora mucronata</name>
    <name type="common">Asiatic mangrove</name>
    <dbReference type="NCBI Taxonomy" id="61149"/>
    <lineage>
        <taxon>Eukaryota</taxon>
        <taxon>Viridiplantae</taxon>
        <taxon>Streptophyta</taxon>
        <taxon>Embryophyta</taxon>
        <taxon>Tracheophyta</taxon>
        <taxon>Spermatophyta</taxon>
        <taxon>Magnoliopsida</taxon>
        <taxon>eudicotyledons</taxon>
        <taxon>Gunneridae</taxon>
        <taxon>Pentapetalae</taxon>
        <taxon>rosids</taxon>
        <taxon>fabids</taxon>
        <taxon>Malpighiales</taxon>
        <taxon>Rhizophoraceae</taxon>
        <taxon>Rhizophora</taxon>
    </lineage>
</organism>
<comment type="similarity">
    <text evidence="3">Belongs to the glycosyl hydrolase 5 (cellulase A) family.</text>
</comment>